<evidence type="ECO:0000313" key="5">
    <source>
        <dbReference type="Proteomes" id="UP000024284"/>
    </source>
</evidence>
<evidence type="ECO:0000259" key="3">
    <source>
        <dbReference type="PROSITE" id="PS51898"/>
    </source>
</evidence>
<dbReference type="PATRIC" id="fig|1219045.3.peg.1929"/>
<protein>
    <submittedName>
        <fullName evidence="4">Phage integrase</fullName>
    </submittedName>
</protein>
<dbReference type="Gene3D" id="1.10.443.10">
    <property type="entry name" value="Intergrase catalytic core"/>
    <property type="match status" value="1"/>
</dbReference>
<dbReference type="InterPro" id="IPR013762">
    <property type="entry name" value="Integrase-like_cat_sf"/>
</dbReference>
<dbReference type="GO" id="GO:0003677">
    <property type="term" value="F:DNA binding"/>
    <property type="evidence" value="ECO:0007669"/>
    <property type="project" value="InterPro"/>
</dbReference>
<accession>A0A086PBB4</accession>
<evidence type="ECO:0000313" key="4">
    <source>
        <dbReference type="EMBL" id="KFG90682.1"/>
    </source>
</evidence>
<feature type="domain" description="Tyr recombinase" evidence="3">
    <location>
        <begin position="385"/>
        <end position="597"/>
    </location>
</feature>
<dbReference type="AlphaFoldDB" id="A0A086PBB4"/>
<feature type="compositionally biased region" description="Basic and acidic residues" evidence="2">
    <location>
        <begin position="366"/>
        <end position="379"/>
    </location>
</feature>
<dbReference type="EMBL" id="JFZA02000012">
    <property type="protein sequence ID" value="KFG90682.1"/>
    <property type="molecule type" value="Genomic_DNA"/>
</dbReference>
<organism evidence="4 5">
    <name type="scientific">Sphingobium herbicidovorans (strain ATCC 700291 / DSM 11019 / CCUG 56400 / KCTC 2939 / LMG 18315 / NBRC 16415 / MH)</name>
    <name type="common">Sphingomonas herbicidovorans</name>
    <dbReference type="NCBI Taxonomy" id="1219045"/>
    <lineage>
        <taxon>Bacteria</taxon>
        <taxon>Pseudomonadati</taxon>
        <taxon>Pseudomonadota</taxon>
        <taxon>Alphaproteobacteria</taxon>
        <taxon>Sphingomonadales</taxon>
        <taxon>Sphingomonadaceae</taxon>
        <taxon>Sphingobium</taxon>
    </lineage>
</organism>
<dbReference type="Proteomes" id="UP000024284">
    <property type="component" value="Unassembled WGS sequence"/>
</dbReference>
<feature type="region of interest" description="Disordered" evidence="2">
    <location>
        <begin position="366"/>
        <end position="387"/>
    </location>
</feature>
<dbReference type="GO" id="GO:0015074">
    <property type="term" value="P:DNA integration"/>
    <property type="evidence" value="ECO:0007669"/>
    <property type="project" value="InterPro"/>
</dbReference>
<proteinExistence type="predicted"/>
<dbReference type="PROSITE" id="PS51898">
    <property type="entry name" value="TYR_RECOMBINASE"/>
    <property type="match status" value="1"/>
</dbReference>
<reference evidence="4" key="1">
    <citation type="submission" date="2014-08" db="EMBL/GenBank/DDBJ databases">
        <title>Draft genome sequences of Sphingobium herbicidovorans.</title>
        <authorList>
            <person name="Gan H.M."/>
            <person name="Gan H.Y."/>
            <person name="Savka M.A."/>
        </authorList>
    </citation>
    <scope>NUCLEOTIDE SEQUENCE [LARGE SCALE GENOMIC DNA]</scope>
    <source>
        <strain evidence="4">NBRC 16415</strain>
    </source>
</reference>
<keyword evidence="5" id="KW-1185">Reference proteome</keyword>
<evidence type="ECO:0000256" key="2">
    <source>
        <dbReference type="SAM" id="MobiDB-lite"/>
    </source>
</evidence>
<comment type="caution">
    <text evidence="4">The sequence shown here is derived from an EMBL/GenBank/DDBJ whole genome shotgun (WGS) entry which is preliminary data.</text>
</comment>
<name>A0A086PBB4_SPHHM</name>
<dbReference type="GO" id="GO:0006310">
    <property type="term" value="P:DNA recombination"/>
    <property type="evidence" value="ECO:0007669"/>
    <property type="project" value="UniProtKB-KW"/>
</dbReference>
<gene>
    <name evidence="4" type="ORF">BV98_001887</name>
</gene>
<dbReference type="InterPro" id="IPR002104">
    <property type="entry name" value="Integrase_catalytic"/>
</dbReference>
<dbReference type="SUPFAM" id="SSF56349">
    <property type="entry name" value="DNA breaking-rejoining enzymes"/>
    <property type="match status" value="1"/>
</dbReference>
<evidence type="ECO:0000256" key="1">
    <source>
        <dbReference type="ARBA" id="ARBA00023172"/>
    </source>
</evidence>
<dbReference type="eggNOG" id="COG0582">
    <property type="taxonomic scope" value="Bacteria"/>
</dbReference>
<keyword evidence="1" id="KW-0233">DNA recombination</keyword>
<sequence length="619" mass="69747">MGVAVRYIDKDPKTGILSYRRIFPTDLRPFLPRRARELKRSLRARTFHEGRAAEIYRQAVADYDRMLADAQAKATGTKRPLQDADIPYLVDSYAFRILKDAELSHFDPDDSAFNLPWVPSLRYSPIALNALDDAGQEIPGSRRERVLSGLPVALQVWKEALGSGDRAKVIEIEAQAANELLDAANLAADPEGREYFALCYRLLAKDHEIYAAVLARFNGEIVPPPVEPEPLPDFAAPPKAEGPKAQQKQGMTMRDIADAVRASPREHVPLTTRQAWQTALRFWDEVYPKLSHEKTERAMVSAWLDLLSQRPVRLPPAQARLPLPKLVEKYEGRAEVQRISATTLAQHLGTLSTIWNRGVRRGDVDDKRPNPFANHDVRRNLPPSEGQQGLPMDVINAIFRLPVFTKGERPKRGKGEAVYWVPLFLLWTGARPNEIAQLIRSDFWQDDAGKWNMKITDEGVHPAKGPRSLKTSRHRSGIRQFPVPQALIDLGLPAYLKWLEDEGEEALFPKLRPKGNDLFAGFGEWWSLYTREHGVVPEGKRPSREFRHNFMSAARQSGIPAEAVEYIAGHVQVSAGTNARYGTREAWGLEMEKLRYEGLDLSGVRRWAAPADTSKKRGG</sequence>
<dbReference type="InterPro" id="IPR011010">
    <property type="entry name" value="DNA_brk_join_enz"/>
</dbReference>